<dbReference type="EMBL" id="LKAM01000004">
    <property type="protein sequence ID" value="KUM49050.1"/>
    <property type="molecule type" value="Genomic_DNA"/>
</dbReference>
<protein>
    <recommendedName>
        <fullName evidence="1">Integrase catalytic domain-containing protein</fullName>
    </recommendedName>
</protein>
<evidence type="ECO:0000313" key="2">
    <source>
        <dbReference type="EMBL" id="KUM49050.1"/>
    </source>
</evidence>
<organism evidence="2">
    <name type="scientific">Picea glauca</name>
    <name type="common">White spruce</name>
    <name type="synonym">Pinus glauca</name>
    <dbReference type="NCBI Taxonomy" id="3330"/>
    <lineage>
        <taxon>Eukaryota</taxon>
        <taxon>Viridiplantae</taxon>
        <taxon>Streptophyta</taxon>
        <taxon>Embryophyta</taxon>
        <taxon>Tracheophyta</taxon>
        <taxon>Spermatophyta</taxon>
        <taxon>Pinopsida</taxon>
        <taxon>Pinidae</taxon>
        <taxon>Conifers I</taxon>
        <taxon>Pinales</taxon>
        <taxon>Pinaceae</taxon>
        <taxon>Picea</taxon>
    </lineage>
</organism>
<dbReference type="InterPro" id="IPR012337">
    <property type="entry name" value="RNaseH-like_sf"/>
</dbReference>
<feature type="domain" description="Integrase catalytic" evidence="1">
    <location>
        <begin position="1"/>
        <end position="150"/>
    </location>
</feature>
<gene>
    <name evidence="2" type="ORF">ABT39_MTgene4387</name>
</gene>
<geneLocation type="mitochondrion" evidence="2"/>
<name>A0A101M1A0_PICGL</name>
<keyword evidence="2" id="KW-0496">Mitochondrion</keyword>
<sequence length="200" mass="23244">MDFITGLPKVQGGDCIYVVVDRLTKFAHFFAISSDYTTSQVAEFFFREVFRFHGLPKYIVSDRDSRFLSAFWQELFRLAGTELTPSTSCHPQTDGQTEIVNKWIEGYLRNYISGHQRAWTKWLHLGEHCYNTTYHMSIGMTPFRALYGYDTPSFVEMAFGDNRAPEAKTGYRRTRISLGSSRRICRQPKTSRRSMQTGTW</sequence>
<dbReference type="PANTHER" id="PTHR35046">
    <property type="entry name" value="ZINC KNUCKLE (CCHC-TYPE) FAMILY PROTEIN"/>
    <property type="match status" value="1"/>
</dbReference>
<dbReference type="InterPro" id="IPR001584">
    <property type="entry name" value="Integrase_cat-core"/>
</dbReference>
<dbReference type="PROSITE" id="PS50994">
    <property type="entry name" value="INTEGRASE"/>
    <property type="match status" value="1"/>
</dbReference>
<dbReference type="PANTHER" id="PTHR35046:SF21">
    <property type="entry name" value="RETROTRANSPOSON GAG DOMAIN-CONTAINING PROTEIN-RELATED"/>
    <property type="match status" value="1"/>
</dbReference>
<dbReference type="GO" id="GO:0015074">
    <property type="term" value="P:DNA integration"/>
    <property type="evidence" value="ECO:0007669"/>
    <property type="project" value="InterPro"/>
</dbReference>
<evidence type="ECO:0000259" key="1">
    <source>
        <dbReference type="PROSITE" id="PS50994"/>
    </source>
</evidence>
<dbReference type="SUPFAM" id="SSF53098">
    <property type="entry name" value="Ribonuclease H-like"/>
    <property type="match status" value="1"/>
</dbReference>
<proteinExistence type="predicted"/>
<reference evidence="2" key="1">
    <citation type="journal article" date="2015" name="Genome Biol. Evol.">
        <title>Organellar Genomes of White Spruce (Picea glauca): Assembly and Annotation.</title>
        <authorList>
            <person name="Jackman S.D."/>
            <person name="Warren R.L."/>
            <person name="Gibb E.A."/>
            <person name="Vandervalk B.P."/>
            <person name="Mohamadi H."/>
            <person name="Chu J."/>
            <person name="Raymond A."/>
            <person name="Pleasance S."/>
            <person name="Coope R."/>
            <person name="Wildung M.R."/>
            <person name="Ritland C.E."/>
            <person name="Bousquet J."/>
            <person name="Jones S.J."/>
            <person name="Bohlmann J."/>
            <person name="Birol I."/>
        </authorList>
    </citation>
    <scope>NUCLEOTIDE SEQUENCE [LARGE SCALE GENOMIC DNA]</scope>
    <source>
        <tissue evidence="2">Flushing bud</tissue>
    </source>
</reference>
<dbReference type="Gene3D" id="3.30.420.10">
    <property type="entry name" value="Ribonuclease H-like superfamily/Ribonuclease H"/>
    <property type="match status" value="1"/>
</dbReference>
<accession>A0A101M1A0</accession>
<dbReference type="InterPro" id="IPR036397">
    <property type="entry name" value="RNaseH_sf"/>
</dbReference>
<dbReference type="AlphaFoldDB" id="A0A101M1A0"/>
<dbReference type="GO" id="GO:0003676">
    <property type="term" value="F:nucleic acid binding"/>
    <property type="evidence" value="ECO:0007669"/>
    <property type="project" value="InterPro"/>
</dbReference>
<comment type="caution">
    <text evidence="2">The sequence shown here is derived from an EMBL/GenBank/DDBJ whole genome shotgun (WGS) entry which is preliminary data.</text>
</comment>